<comment type="similarity">
    <text evidence="2">Belongs to the glutaredoxin family.</text>
</comment>
<dbReference type="RefSeq" id="WP_237468609.1">
    <property type="nucleotide sequence ID" value="NZ_CAKLDI010000002.1"/>
</dbReference>
<evidence type="ECO:0000256" key="7">
    <source>
        <dbReference type="ARBA" id="ARBA00023284"/>
    </source>
</evidence>
<keyword evidence="4" id="KW-0813">Transport</keyword>
<dbReference type="CDD" id="cd02976">
    <property type="entry name" value="NrdH"/>
    <property type="match status" value="1"/>
</dbReference>
<keyword evidence="10" id="KW-1185">Reference proteome</keyword>
<keyword evidence="5" id="KW-0249">Electron transport</keyword>
<evidence type="ECO:0000256" key="4">
    <source>
        <dbReference type="ARBA" id="ARBA00022448"/>
    </source>
</evidence>
<dbReference type="Gene3D" id="3.40.30.10">
    <property type="entry name" value="Glutaredoxin"/>
    <property type="match status" value="1"/>
</dbReference>
<evidence type="ECO:0000256" key="5">
    <source>
        <dbReference type="ARBA" id="ARBA00022982"/>
    </source>
</evidence>
<keyword evidence="7" id="KW-0676">Redox-active center</keyword>
<dbReference type="PANTHER" id="PTHR34386">
    <property type="entry name" value="GLUTAREDOXIN"/>
    <property type="match status" value="1"/>
</dbReference>
<evidence type="ECO:0000259" key="8">
    <source>
        <dbReference type="Pfam" id="PF00462"/>
    </source>
</evidence>
<dbReference type="InterPro" id="IPR002109">
    <property type="entry name" value="Glutaredoxin"/>
</dbReference>
<gene>
    <name evidence="9" type="primary">nrdH</name>
    <name evidence="9" type="ORF">VST7929_03228</name>
</gene>
<dbReference type="NCBIfam" id="TIGR02194">
    <property type="entry name" value="GlrX_NrdH"/>
    <property type="match status" value="1"/>
</dbReference>
<feature type="domain" description="Glutaredoxin" evidence="8">
    <location>
        <begin position="3"/>
        <end position="61"/>
    </location>
</feature>
<dbReference type="SUPFAM" id="SSF52833">
    <property type="entry name" value="Thioredoxin-like"/>
    <property type="match status" value="1"/>
</dbReference>
<dbReference type="PANTHER" id="PTHR34386:SF1">
    <property type="entry name" value="GLUTAREDOXIN-LIKE PROTEIN NRDH"/>
    <property type="match status" value="1"/>
</dbReference>
<evidence type="ECO:0000313" key="10">
    <source>
        <dbReference type="Proteomes" id="UP000838672"/>
    </source>
</evidence>
<evidence type="ECO:0000256" key="2">
    <source>
        <dbReference type="ARBA" id="ARBA00007787"/>
    </source>
</evidence>
<evidence type="ECO:0000256" key="1">
    <source>
        <dbReference type="ARBA" id="ARBA00002292"/>
    </source>
</evidence>
<evidence type="ECO:0000256" key="6">
    <source>
        <dbReference type="ARBA" id="ARBA00023157"/>
    </source>
</evidence>
<sequence>MEVTLYSTQQCMQCEATKKAFDRHGIAYELIDLNQNPHAKAQVAALGYRQLPVVIAGPDHWSGFRPDMIRRLVA</sequence>
<accession>A0ABM8ZY46</accession>
<organism evidence="9 10">
    <name type="scientific">Vibrio stylophorae</name>
    <dbReference type="NCBI Taxonomy" id="659351"/>
    <lineage>
        <taxon>Bacteria</taxon>
        <taxon>Pseudomonadati</taxon>
        <taxon>Pseudomonadota</taxon>
        <taxon>Gammaproteobacteria</taxon>
        <taxon>Vibrionales</taxon>
        <taxon>Vibrionaceae</taxon>
        <taxon>Vibrio</taxon>
    </lineage>
</organism>
<dbReference type="EMBL" id="CAKLDI010000002">
    <property type="protein sequence ID" value="CAH0535754.1"/>
    <property type="molecule type" value="Genomic_DNA"/>
</dbReference>
<comment type="function">
    <text evidence="1">Electron transport system for the ribonucleotide reductase system NrdEF.</text>
</comment>
<reference evidence="9" key="1">
    <citation type="submission" date="2021-11" db="EMBL/GenBank/DDBJ databases">
        <authorList>
            <person name="Rodrigo-Torres L."/>
            <person name="Arahal R. D."/>
            <person name="Lucena T."/>
        </authorList>
    </citation>
    <scope>NUCLEOTIDE SEQUENCE</scope>
    <source>
        <strain evidence="9">CECT 7929</strain>
    </source>
</reference>
<keyword evidence="6" id="KW-1015">Disulfide bond</keyword>
<dbReference type="InterPro" id="IPR011909">
    <property type="entry name" value="GlrX_NrdH"/>
</dbReference>
<evidence type="ECO:0000313" key="9">
    <source>
        <dbReference type="EMBL" id="CAH0535754.1"/>
    </source>
</evidence>
<dbReference type="Proteomes" id="UP000838672">
    <property type="component" value="Unassembled WGS sequence"/>
</dbReference>
<comment type="caution">
    <text evidence="9">The sequence shown here is derived from an EMBL/GenBank/DDBJ whole genome shotgun (WGS) entry which is preliminary data.</text>
</comment>
<dbReference type="Pfam" id="PF00462">
    <property type="entry name" value="Glutaredoxin"/>
    <property type="match status" value="1"/>
</dbReference>
<dbReference type="InterPro" id="IPR051548">
    <property type="entry name" value="Grx-like_ET"/>
</dbReference>
<evidence type="ECO:0000256" key="3">
    <source>
        <dbReference type="ARBA" id="ARBA00017945"/>
    </source>
</evidence>
<dbReference type="PROSITE" id="PS51354">
    <property type="entry name" value="GLUTAREDOXIN_2"/>
    <property type="match status" value="1"/>
</dbReference>
<protein>
    <recommendedName>
        <fullName evidence="3">Glutaredoxin-like protein NrdH</fullName>
    </recommendedName>
</protein>
<dbReference type="InterPro" id="IPR036249">
    <property type="entry name" value="Thioredoxin-like_sf"/>
</dbReference>
<name>A0ABM8ZY46_9VIBR</name>
<proteinExistence type="inferred from homology"/>